<dbReference type="Proteomes" id="UP000485058">
    <property type="component" value="Unassembled WGS sequence"/>
</dbReference>
<dbReference type="Gene3D" id="1.25.40.420">
    <property type="match status" value="1"/>
</dbReference>
<dbReference type="EMBL" id="BLLF01001627">
    <property type="protein sequence ID" value="GFH20400.1"/>
    <property type="molecule type" value="Genomic_DNA"/>
</dbReference>
<feature type="domain" description="BACK" evidence="1">
    <location>
        <begin position="18"/>
        <end position="115"/>
    </location>
</feature>
<dbReference type="InterPro" id="IPR011705">
    <property type="entry name" value="BACK"/>
</dbReference>
<name>A0A699ZGU4_HAELA</name>
<reference evidence="2 3" key="1">
    <citation type="submission" date="2020-02" db="EMBL/GenBank/DDBJ databases">
        <title>Draft genome sequence of Haematococcus lacustris strain NIES-144.</title>
        <authorList>
            <person name="Morimoto D."/>
            <person name="Nakagawa S."/>
            <person name="Yoshida T."/>
            <person name="Sawayama S."/>
        </authorList>
    </citation>
    <scope>NUCLEOTIDE SEQUENCE [LARGE SCALE GENOMIC DNA]</scope>
    <source>
        <strain evidence="2 3">NIES-144</strain>
    </source>
</reference>
<dbReference type="InterPro" id="IPR011333">
    <property type="entry name" value="SKP1/BTB/POZ_sf"/>
</dbReference>
<keyword evidence="3" id="KW-1185">Reference proteome</keyword>
<proteinExistence type="predicted"/>
<sequence>MLEFFYSDELVLTRETVLPMLALARQLMVKSIEDWCMDFAQNSLETGNAIQYLNQAVQVMLEVLQHPRLLVQTEEQVLVFVLNYVARHELSADTRHQLFSLVRLPFLSNDRLAQLTLHAVFVQGMGWVSRNLLPRRTYTSILHYGLPGGSEFACVPLHEVWEELVPQLHVRVSGDVVEGDAESILRVHDQDSAWFVVSGDSGQQPVWIEVELPPNMRVVELQRYTFSHGMNFANHMLPYGISDSAWFQMKVDL</sequence>
<protein>
    <recommendedName>
        <fullName evidence="1">BACK domain-containing protein</fullName>
    </recommendedName>
</protein>
<gene>
    <name evidence="2" type="ORF">HaLaN_17511</name>
</gene>
<dbReference type="Gene3D" id="3.30.710.10">
    <property type="entry name" value="Potassium Channel Kv1.1, Chain A"/>
    <property type="match status" value="1"/>
</dbReference>
<dbReference type="AlphaFoldDB" id="A0A699ZGU4"/>
<accession>A0A699ZGU4</accession>
<evidence type="ECO:0000313" key="2">
    <source>
        <dbReference type="EMBL" id="GFH20400.1"/>
    </source>
</evidence>
<dbReference type="Pfam" id="PF07707">
    <property type="entry name" value="BACK"/>
    <property type="match status" value="1"/>
</dbReference>
<evidence type="ECO:0000313" key="3">
    <source>
        <dbReference type="Proteomes" id="UP000485058"/>
    </source>
</evidence>
<evidence type="ECO:0000259" key="1">
    <source>
        <dbReference type="Pfam" id="PF07707"/>
    </source>
</evidence>
<comment type="caution">
    <text evidence="2">The sequence shown here is derived from an EMBL/GenBank/DDBJ whole genome shotgun (WGS) entry which is preliminary data.</text>
</comment>
<organism evidence="2 3">
    <name type="scientific">Haematococcus lacustris</name>
    <name type="common">Green alga</name>
    <name type="synonym">Haematococcus pluvialis</name>
    <dbReference type="NCBI Taxonomy" id="44745"/>
    <lineage>
        <taxon>Eukaryota</taxon>
        <taxon>Viridiplantae</taxon>
        <taxon>Chlorophyta</taxon>
        <taxon>core chlorophytes</taxon>
        <taxon>Chlorophyceae</taxon>
        <taxon>CS clade</taxon>
        <taxon>Chlamydomonadales</taxon>
        <taxon>Haematococcaceae</taxon>
        <taxon>Haematococcus</taxon>
    </lineage>
</organism>
<feature type="non-terminal residue" evidence="2">
    <location>
        <position position="1"/>
    </location>
</feature>